<reference evidence="1" key="1">
    <citation type="submission" date="2019-06" db="EMBL/GenBank/DDBJ databases">
        <authorList>
            <person name="Zheng W."/>
        </authorList>
    </citation>
    <scope>NUCLEOTIDE SEQUENCE</scope>
    <source>
        <strain evidence="1">QDHG01</strain>
    </source>
</reference>
<dbReference type="Pfam" id="PF05345">
    <property type="entry name" value="He_PIG"/>
    <property type="match status" value="1"/>
</dbReference>
<accession>A0A8J8P7B3</accession>
<name>A0A8J8P7B3_HALGN</name>
<keyword evidence="2" id="KW-1185">Reference proteome</keyword>
<dbReference type="EMBL" id="RRYP01000600">
    <property type="protein sequence ID" value="TNV87160.1"/>
    <property type="molecule type" value="Genomic_DNA"/>
</dbReference>
<evidence type="ECO:0000313" key="2">
    <source>
        <dbReference type="Proteomes" id="UP000785679"/>
    </source>
</evidence>
<proteinExistence type="predicted"/>
<gene>
    <name evidence="1" type="ORF">FGO68_gene6253</name>
</gene>
<organism evidence="1 2">
    <name type="scientific">Halteria grandinella</name>
    <dbReference type="NCBI Taxonomy" id="5974"/>
    <lineage>
        <taxon>Eukaryota</taxon>
        <taxon>Sar</taxon>
        <taxon>Alveolata</taxon>
        <taxon>Ciliophora</taxon>
        <taxon>Intramacronucleata</taxon>
        <taxon>Spirotrichea</taxon>
        <taxon>Stichotrichia</taxon>
        <taxon>Sporadotrichida</taxon>
        <taxon>Halteriidae</taxon>
        <taxon>Halteria</taxon>
    </lineage>
</organism>
<sequence>MGKFLNKETYLFGYNTFKEFYTQANRAQNVAANGWINGVIVSNIEAQTCAEIYKNKTTFTMITKTPFTQSAHNISFPSYIVFYASTIPAFQATSLSSITNVASWCPNKHNILTFDALRPYEYTINVGSTTSNFQLQFCGSQIPSSVSFSYTPQVAGLTFDASTQKFQGTGPNLMGGTYKIALSATLPNGASTKFELKLQVNSAPYFTSPLRVMIVENGFTQQYTLPVSKDNEGHSYTMKFTLVKIDSEDATQTCLTVQQVLDSTLGVLTAGLNNFTVDATSSLPLEWICNYHYEITLEDSLGAISSPYFFQVQIVLGNMAPYWVYGPPEDVLIQLGKPVEFLLPHVVDPNQDIITLQYAQTPSFATILTASPFSHKFAPVGISDIGTFVMMGTLKDDNTTVPKWLDFYYTVTVYNEAPVFDTDLQNQTQIVGEVTDYVLPTISDAESPLTDPINITMRQSGYSRLPEFITFVPEERLVTIRGAEKHVGNYTIEILLIDKAGNQTAYSMRIDVLKKPLLTGSQQALADSLTNTGPPEFTSALQSAITIEEGKTFSLTLPKIADPDGDLYQLQVILGASTPFTVFAKNKLTFKPLSQHVSAKAYQIQINLKEQNIAPKTKKYKISVTINAKPSNATNNTAASEYFISETDEQDSHTNIGTVIVKAKLIARLKLIEVTRNGRAKIRIIAQKYEKIMPLITNTTFYMIVSTRELNRVVTYTIESIQDNYVTLKLNFSQPETISSTQDYDVLVVSTKTQFTFNTATFIETLPKGISMEAFIPPQITDAEAAKLVQIQNSGNYASYALVSSNLLLNLFLQASQPLNNLQLWNPLVPLWIIE</sequence>
<protein>
    <recommendedName>
        <fullName evidence="3">Cadherin domain-containing protein</fullName>
    </recommendedName>
</protein>
<dbReference type="Gene3D" id="2.60.40.10">
    <property type="entry name" value="Immunoglobulins"/>
    <property type="match status" value="2"/>
</dbReference>
<dbReference type="Proteomes" id="UP000785679">
    <property type="component" value="Unassembled WGS sequence"/>
</dbReference>
<evidence type="ECO:0008006" key="3">
    <source>
        <dbReference type="Google" id="ProtNLM"/>
    </source>
</evidence>
<dbReference type="InterPro" id="IPR015919">
    <property type="entry name" value="Cadherin-like_sf"/>
</dbReference>
<evidence type="ECO:0000313" key="1">
    <source>
        <dbReference type="EMBL" id="TNV87160.1"/>
    </source>
</evidence>
<dbReference type="SUPFAM" id="SSF49313">
    <property type="entry name" value="Cadherin-like"/>
    <property type="match status" value="1"/>
</dbReference>
<dbReference type="GO" id="GO:0016020">
    <property type="term" value="C:membrane"/>
    <property type="evidence" value="ECO:0007669"/>
    <property type="project" value="InterPro"/>
</dbReference>
<comment type="caution">
    <text evidence="1">The sequence shown here is derived from an EMBL/GenBank/DDBJ whole genome shotgun (WGS) entry which is preliminary data.</text>
</comment>
<dbReference type="AlphaFoldDB" id="A0A8J8P7B3"/>
<dbReference type="InterPro" id="IPR013783">
    <property type="entry name" value="Ig-like_fold"/>
</dbReference>
<dbReference type="GO" id="GO:0005509">
    <property type="term" value="F:calcium ion binding"/>
    <property type="evidence" value="ECO:0007669"/>
    <property type="project" value="InterPro"/>
</dbReference>
<dbReference type="OrthoDB" id="327782at2759"/>